<dbReference type="RefSeq" id="WP_397715364.1">
    <property type="nucleotide sequence ID" value="NZ_JBIRGN010000005.1"/>
</dbReference>
<protein>
    <submittedName>
        <fullName evidence="2">Uncharacterized protein</fullName>
    </submittedName>
</protein>
<proteinExistence type="predicted"/>
<feature type="region of interest" description="Disordered" evidence="1">
    <location>
        <begin position="53"/>
        <end position="75"/>
    </location>
</feature>
<feature type="compositionally biased region" description="Polar residues" evidence="1">
    <location>
        <begin position="1"/>
        <end position="10"/>
    </location>
</feature>
<accession>A0ABW7QV67</accession>
<keyword evidence="3" id="KW-1185">Reference proteome</keyword>
<feature type="region of interest" description="Disordered" evidence="1">
    <location>
        <begin position="1"/>
        <end position="30"/>
    </location>
</feature>
<comment type="caution">
    <text evidence="2">The sequence shown here is derived from an EMBL/GenBank/DDBJ whole genome shotgun (WGS) entry which is preliminary data.</text>
</comment>
<evidence type="ECO:0000313" key="3">
    <source>
        <dbReference type="Proteomes" id="UP001610818"/>
    </source>
</evidence>
<name>A0ABW7QV67_9ACTN</name>
<organism evidence="2 3">
    <name type="scientific">Streptomyces longisporoflavus</name>
    <dbReference type="NCBI Taxonomy" id="28044"/>
    <lineage>
        <taxon>Bacteria</taxon>
        <taxon>Bacillati</taxon>
        <taxon>Actinomycetota</taxon>
        <taxon>Actinomycetes</taxon>
        <taxon>Kitasatosporales</taxon>
        <taxon>Streptomycetaceae</taxon>
        <taxon>Streptomyces</taxon>
    </lineage>
</organism>
<feature type="compositionally biased region" description="Polar residues" evidence="1">
    <location>
        <begin position="66"/>
        <end position="75"/>
    </location>
</feature>
<feature type="compositionally biased region" description="Basic and acidic residues" evidence="1">
    <location>
        <begin position="53"/>
        <end position="62"/>
    </location>
</feature>
<gene>
    <name evidence="2" type="ORF">ACH4F9_28150</name>
</gene>
<reference evidence="2 3" key="1">
    <citation type="submission" date="2024-10" db="EMBL/GenBank/DDBJ databases">
        <title>The Natural Products Discovery Center: Release of the First 8490 Sequenced Strains for Exploring Actinobacteria Biosynthetic Diversity.</title>
        <authorList>
            <person name="Kalkreuter E."/>
            <person name="Kautsar S.A."/>
            <person name="Yang D."/>
            <person name="Bader C.D."/>
            <person name="Teijaro C.N."/>
            <person name="Fluegel L."/>
            <person name="Davis C.M."/>
            <person name="Simpson J.R."/>
            <person name="Lauterbach L."/>
            <person name="Steele A.D."/>
            <person name="Gui C."/>
            <person name="Meng S."/>
            <person name="Li G."/>
            <person name="Viehrig K."/>
            <person name="Ye F."/>
            <person name="Su P."/>
            <person name="Kiefer A.F."/>
            <person name="Nichols A."/>
            <person name="Cepeda A.J."/>
            <person name="Yan W."/>
            <person name="Fan B."/>
            <person name="Jiang Y."/>
            <person name="Adhikari A."/>
            <person name="Zheng C.-J."/>
            <person name="Schuster L."/>
            <person name="Cowan T.M."/>
            <person name="Smanski M.J."/>
            <person name="Chevrette M.G."/>
            <person name="De Carvalho L.P.S."/>
            <person name="Shen B."/>
        </authorList>
    </citation>
    <scope>NUCLEOTIDE SEQUENCE [LARGE SCALE GENOMIC DNA]</scope>
    <source>
        <strain evidence="2 3">NPDC017990</strain>
    </source>
</reference>
<dbReference type="Proteomes" id="UP001610818">
    <property type="component" value="Unassembled WGS sequence"/>
</dbReference>
<feature type="compositionally biased region" description="Basic and acidic residues" evidence="1">
    <location>
        <begin position="12"/>
        <end position="30"/>
    </location>
</feature>
<dbReference type="EMBL" id="JBIRGQ010000005">
    <property type="protein sequence ID" value="MFH8548894.1"/>
    <property type="molecule type" value="Genomic_DNA"/>
</dbReference>
<evidence type="ECO:0000313" key="2">
    <source>
        <dbReference type="EMBL" id="MFH8548894.1"/>
    </source>
</evidence>
<evidence type="ECO:0000256" key="1">
    <source>
        <dbReference type="SAM" id="MobiDB-lite"/>
    </source>
</evidence>
<sequence>MGEQLLNTQAGDGDRRWSDGRGQEMGRSERAARFPVAGALRARAEARAARVVRIDNSARDSVPDTDGSTASSPRR</sequence>